<gene>
    <name evidence="1" type="ORF">GCM10010984_18570</name>
</gene>
<accession>A0ABQ1TQJ2</accession>
<reference evidence="2" key="1">
    <citation type="journal article" date="2019" name="Int. J. Syst. Evol. Microbiol.">
        <title>The Global Catalogue of Microorganisms (GCM) 10K type strain sequencing project: providing services to taxonomists for standard genome sequencing and annotation.</title>
        <authorList>
            <consortium name="The Broad Institute Genomics Platform"/>
            <consortium name="The Broad Institute Genome Sequencing Center for Infectious Disease"/>
            <person name="Wu L."/>
            <person name="Ma J."/>
        </authorList>
    </citation>
    <scope>NUCLEOTIDE SEQUENCE [LARGE SCALE GENOMIC DNA]</scope>
    <source>
        <strain evidence="2">CGMCC 1.12707</strain>
    </source>
</reference>
<keyword evidence="2" id="KW-1185">Reference proteome</keyword>
<dbReference type="EMBL" id="BMFL01000011">
    <property type="protein sequence ID" value="GGF01383.1"/>
    <property type="molecule type" value="Genomic_DNA"/>
</dbReference>
<dbReference type="Proteomes" id="UP000650994">
    <property type="component" value="Unassembled WGS sequence"/>
</dbReference>
<comment type="caution">
    <text evidence="1">The sequence shown here is derived from an EMBL/GenBank/DDBJ whole genome shotgun (WGS) entry which is preliminary data.</text>
</comment>
<sequence>MKPFGLTTDKVLITKCCNKNTNKNNAESAIVNFLPIDDLSNDSFAIKQYV</sequence>
<name>A0ABQ1TQJ2_9FLAO</name>
<evidence type="ECO:0000313" key="1">
    <source>
        <dbReference type="EMBL" id="GGF01383.1"/>
    </source>
</evidence>
<evidence type="ECO:0000313" key="2">
    <source>
        <dbReference type="Proteomes" id="UP000650994"/>
    </source>
</evidence>
<proteinExistence type="predicted"/>
<organism evidence="1 2">
    <name type="scientific">Chishuiella changwenlii</name>
    <dbReference type="NCBI Taxonomy" id="1434701"/>
    <lineage>
        <taxon>Bacteria</taxon>
        <taxon>Pseudomonadati</taxon>
        <taxon>Bacteroidota</taxon>
        <taxon>Flavobacteriia</taxon>
        <taxon>Flavobacteriales</taxon>
        <taxon>Weeksellaceae</taxon>
        <taxon>Chishuiella</taxon>
    </lineage>
</organism>
<protein>
    <submittedName>
        <fullName evidence="1">Uncharacterized protein</fullName>
    </submittedName>
</protein>